<gene>
    <name evidence="2" type="ORF">CLV92_104168</name>
</gene>
<feature type="compositionally biased region" description="Low complexity" evidence="1">
    <location>
        <begin position="846"/>
        <end position="863"/>
    </location>
</feature>
<reference evidence="2 3" key="1">
    <citation type="submission" date="2018-02" db="EMBL/GenBank/DDBJ databases">
        <title>Genomic Encyclopedia of Archaeal and Bacterial Type Strains, Phase II (KMG-II): from individual species to whole genera.</title>
        <authorList>
            <person name="Goeker M."/>
        </authorList>
    </citation>
    <scope>NUCLEOTIDE SEQUENCE [LARGE SCALE GENOMIC DNA]</scope>
    <source>
        <strain evidence="2 3">DSM 22857</strain>
    </source>
</reference>
<evidence type="ECO:0000313" key="3">
    <source>
        <dbReference type="Proteomes" id="UP000239485"/>
    </source>
</evidence>
<dbReference type="SUPFAM" id="SSF55874">
    <property type="entry name" value="ATPase domain of HSP90 chaperone/DNA topoisomerase II/histidine kinase"/>
    <property type="match status" value="1"/>
</dbReference>
<comment type="caution">
    <text evidence="2">The sequence shown here is derived from an EMBL/GenBank/DDBJ whole genome shotgun (WGS) entry which is preliminary data.</text>
</comment>
<organism evidence="2 3">
    <name type="scientific">Kineococcus xinjiangensis</name>
    <dbReference type="NCBI Taxonomy" id="512762"/>
    <lineage>
        <taxon>Bacteria</taxon>
        <taxon>Bacillati</taxon>
        <taxon>Actinomycetota</taxon>
        <taxon>Actinomycetes</taxon>
        <taxon>Kineosporiales</taxon>
        <taxon>Kineosporiaceae</taxon>
        <taxon>Kineococcus</taxon>
    </lineage>
</organism>
<keyword evidence="3" id="KW-1185">Reference proteome</keyword>
<accession>A0A2S6ISX3</accession>
<evidence type="ECO:0008006" key="4">
    <source>
        <dbReference type="Google" id="ProtNLM"/>
    </source>
</evidence>
<name>A0A2S6ISX3_9ACTN</name>
<dbReference type="RefSeq" id="WP_211290949.1">
    <property type="nucleotide sequence ID" value="NZ_PTJD01000004.1"/>
</dbReference>
<sequence length="1029" mass="104986">MELAQNAADAAARAGVEGRLLLRLVPGTDGGPATLLAANTGAPLDAAGVEGLATLRASAKRDDGTAVVGRFGVGFSAVLAVSDEPAVAGRGGGVRFSRTGTLALLEERCRTAPGLAAEVARRGADVPVLRLPFPVPASDPRAAVPEGYDTLVTLPLRDAAAAGLAQELLAGADDVLLLALPALREVVVELPGRPARRLADVERRWRTLRRSGRHSAEELAGRGSEDRSRPAWELTWAVPRAGEVAGPGVLCAPTPTDEPLPWPAVLLATLPLQPDRRHVLPGPATEVVLDAAARAYVDLLVESAADADDAAGDGADADPLDLLPPGVAASALDASLRERVLALLPDAPVLRAVAAVEGVRLRVRPRDAVVLDGAAGDDPAVLAALAPVLPTLVAAPRRHLPLLRMLDVARTSLADVVEELPTAGTAPAQWRRLYAALRHLGADPSAREALAALPVPLADGRVVRGPRGLVQLAPGSGVGEDALAVLAPYGLRVVHPEAADELLERLGARAGGPWMLLTDEAVRTAVADSPDADDPDVLAEAVLELVAAHLPDTGAASDAAREVAQRLPWLGDLALPDADDELAPASALVLPGSVAARVLDPAEVAEVHPDLLADWGPAPLLAVGVLADLGTARLPEVAVDAEAPEGADPEVELPAWEEYLEHLCSAGAALAEEAGAAGGLLVATDVVAVRDLDLVRRGAWAEVVPALCAQPAGRQALLARWPVTSGTGAAGGPGAGGQPVGTVLGHAAWWLRHRGPLPPVSRAPGASPLLGWLDPAPEWAAALDPQVRVALGVLDELPHVDRGADPEAVAALVVAAADPARRVSAAALLALWRLLARHARHLVWDTGSDTGSSTGSAGASDGGPPHRLRVLDGAGTTVAAAADVLVADSPAWAQRHDLGPCVLVPAADAEAVADVLDVDLASERAAGTVDRAPAVATAVPAEVEVLLPGAPRQWWRTEELRVDGAPVGWWSAPTGPGEAALVHARTPAGAACGLALAAGRWELRHDVAALLTAPDAAARAAVLAGALPG</sequence>
<dbReference type="InterPro" id="IPR036890">
    <property type="entry name" value="HATPase_C_sf"/>
</dbReference>
<dbReference type="EMBL" id="PTJD01000004">
    <property type="protein sequence ID" value="PPK97347.1"/>
    <property type="molecule type" value="Genomic_DNA"/>
</dbReference>
<proteinExistence type="predicted"/>
<dbReference type="AlphaFoldDB" id="A0A2S6ISX3"/>
<dbReference type="NCBIfam" id="NF047352">
    <property type="entry name" value="P_loop_sacsin"/>
    <property type="match status" value="1"/>
</dbReference>
<dbReference type="Proteomes" id="UP000239485">
    <property type="component" value="Unassembled WGS sequence"/>
</dbReference>
<protein>
    <recommendedName>
        <fullName evidence="4">ATP-binding protein</fullName>
    </recommendedName>
</protein>
<evidence type="ECO:0000256" key="1">
    <source>
        <dbReference type="SAM" id="MobiDB-lite"/>
    </source>
</evidence>
<evidence type="ECO:0000313" key="2">
    <source>
        <dbReference type="EMBL" id="PPK97347.1"/>
    </source>
</evidence>
<feature type="region of interest" description="Disordered" evidence="1">
    <location>
        <begin position="846"/>
        <end position="867"/>
    </location>
</feature>